<proteinExistence type="predicted"/>
<gene>
    <name evidence="1" type="ORF">QYM36_012876</name>
</gene>
<dbReference type="EMBL" id="JAVRJZ010000016">
    <property type="protein sequence ID" value="KAK2711893.1"/>
    <property type="molecule type" value="Genomic_DNA"/>
</dbReference>
<comment type="caution">
    <text evidence="1">The sequence shown here is derived from an EMBL/GenBank/DDBJ whole genome shotgun (WGS) entry which is preliminary data.</text>
</comment>
<keyword evidence="2" id="KW-1185">Reference proteome</keyword>
<organism evidence="1 2">
    <name type="scientific">Artemia franciscana</name>
    <name type="common">Brine shrimp</name>
    <name type="synonym">Artemia sanfranciscana</name>
    <dbReference type="NCBI Taxonomy" id="6661"/>
    <lineage>
        <taxon>Eukaryota</taxon>
        <taxon>Metazoa</taxon>
        <taxon>Ecdysozoa</taxon>
        <taxon>Arthropoda</taxon>
        <taxon>Crustacea</taxon>
        <taxon>Branchiopoda</taxon>
        <taxon>Anostraca</taxon>
        <taxon>Artemiidae</taxon>
        <taxon>Artemia</taxon>
    </lineage>
</organism>
<name>A0AA88HIG4_ARTSF</name>
<evidence type="ECO:0000313" key="2">
    <source>
        <dbReference type="Proteomes" id="UP001187531"/>
    </source>
</evidence>
<sequence length="183" mass="20800">MVDIDCGYSEFPDNRLSLTSVLYEWDQLWSTCIKESQSVVDPALTKDALCDELSNSVVNDIYTKIREELNGNLPNYRKSSESGISSCDSSDVKSKQKNFEICLGYFCKSFKLFDFSVDVYSLQRNKNDLTGTANGNPNVAHFQQHSKSGKSHFLSRYDREFYVEAFGLSFLNKNISYETQVPG</sequence>
<dbReference type="AlphaFoldDB" id="A0AA88HIG4"/>
<accession>A0AA88HIG4</accession>
<reference evidence="1" key="1">
    <citation type="submission" date="2023-07" db="EMBL/GenBank/DDBJ databases">
        <title>Chromosome-level genome assembly of Artemia franciscana.</title>
        <authorList>
            <person name="Jo E."/>
        </authorList>
    </citation>
    <scope>NUCLEOTIDE SEQUENCE</scope>
    <source>
        <tissue evidence="1">Whole body</tissue>
    </source>
</reference>
<protein>
    <submittedName>
        <fullName evidence="1">Uncharacterized protein</fullName>
    </submittedName>
</protein>
<evidence type="ECO:0000313" key="1">
    <source>
        <dbReference type="EMBL" id="KAK2711893.1"/>
    </source>
</evidence>
<dbReference type="Proteomes" id="UP001187531">
    <property type="component" value="Unassembled WGS sequence"/>
</dbReference>